<protein>
    <recommendedName>
        <fullName evidence="3">Aurora kinase</fullName>
    </recommendedName>
</protein>
<evidence type="ECO:0008006" key="3">
    <source>
        <dbReference type="Google" id="ProtNLM"/>
    </source>
</evidence>
<feature type="region of interest" description="Disordered" evidence="1">
    <location>
        <begin position="70"/>
        <end position="94"/>
    </location>
</feature>
<feature type="region of interest" description="Disordered" evidence="1">
    <location>
        <begin position="210"/>
        <end position="237"/>
    </location>
</feature>
<feature type="compositionally biased region" description="Low complexity" evidence="1">
    <location>
        <begin position="82"/>
        <end position="92"/>
    </location>
</feature>
<feature type="region of interest" description="Disordered" evidence="1">
    <location>
        <begin position="118"/>
        <end position="138"/>
    </location>
</feature>
<dbReference type="InterPro" id="IPR011009">
    <property type="entry name" value="Kinase-like_dom_sf"/>
</dbReference>
<organism evidence="2">
    <name type="scientific">Alexandrium catenella</name>
    <name type="common">Red tide dinoflagellate</name>
    <name type="synonym">Gonyaulax catenella</name>
    <dbReference type="NCBI Taxonomy" id="2925"/>
    <lineage>
        <taxon>Eukaryota</taxon>
        <taxon>Sar</taxon>
        <taxon>Alveolata</taxon>
        <taxon>Dinophyceae</taxon>
        <taxon>Gonyaulacales</taxon>
        <taxon>Pyrocystaceae</taxon>
        <taxon>Alexandrium</taxon>
    </lineage>
</organism>
<dbReference type="EMBL" id="HBGE01084353">
    <property type="protein sequence ID" value="CAD9173510.1"/>
    <property type="molecule type" value="Transcribed_RNA"/>
</dbReference>
<dbReference type="SUPFAM" id="SSF56112">
    <property type="entry name" value="Protein kinase-like (PK-like)"/>
    <property type="match status" value="1"/>
</dbReference>
<sequence>MFLSADPSVRDPDWLLFQQGGALQLFGQKLGGWRTMLSEQACDFILRLMHIDPLQRLSVRDALRHPWLSEGQAPKHEAPSCASARAGAGSKARQQDFHASLRKDWVDSVSKRQWNMEGGLQPPLEVTNCGGDRERERKEGMSDLVGDCNLGGSFGLAAPDELEMGDEPKRNSAQKPPPRGLQQVGGCEVPTLLHKSKAIKERMALTRDARKTWATEAQQGRRGPQARKALDAPLDRN</sequence>
<feature type="compositionally biased region" description="Basic and acidic residues" evidence="1">
    <location>
        <begin position="228"/>
        <end position="237"/>
    </location>
</feature>
<reference evidence="2" key="1">
    <citation type="submission" date="2021-01" db="EMBL/GenBank/DDBJ databases">
        <authorList>
            <person name="Corre E."/>
            <person name="Pelletier E."/>
            <person name="Niang G."/>
            <person name="Scheremetjew M."/>
            <person name="Finn R."/>
            <person name="Kale V."/>
            <person name="Holt S."/>
            <person name="Cochrane G."/>
            <person name="Meng A."/>
            <person name="Brown T."/>
            <person name="Cohen L."/>
        </authorList>
    </citation>
    <scope>NUCLEOTIDE SEQUENCE</scope>
    <source>
        <strain evidence="2">OF101</strain>
    </source>
</reference>
<evidence type="ECO:0000256" key="1">
    <source>
        <dbReference type="SAM" id="MobiDB-lite"/>
    </source>
</evidence>
<gene>
    <name evidence="2" type="ORF">ACAT0790_LOCUS50279</name>
</gene>
<evidence type="ECO:0000313" key="2">
    <source>
        <dbReference type="EMBL" id="CAD9173510.1"/>
    </source>
</evidence>
<dbReference type="Gene3D" id="1.10.510.10">
    <property type="entry name" value="Transferase(Phosphotransferase) domain 1"/>
    <property type="match status" value="1"/>
</dbReference>
<proteinExistence type="predicted"/>
<accession>A0A7S1WKI2</accession>
<name>A0A7S1WKI2_ALECA</name>
<dbReference type="AlphaFoldDB" id="A0A7S1WKI2"/>
<feature type="region of interest" description="Disordered" evidence="1">
    <location>
        <begin position="161"/>
        <end position="186"/>
    </location>
</feature>